<accession>A0A9W6BE52</accession>
<dbReference type="AlphaFoldDB" id="A0A9W6BE52"/>
<keyword evidence="2" id="KW-0677">Repeat</keyword>
<evidence type="ECO:0000313" key="5">
    <source>
        <dbReference type="EMBL" id="GLC50135.1"/>
    </source>
</evidence>
<evidence type="ECO:0000256" key="2">
    <source>
        <dbReference type="ARBA" id="ARBA00022737"/>
    </source>
</evidence>
<organism evidence="5 6">
    <name type="scientific">Pleodorina starrii</name>
    <dbReference type="NCBI Taxonomy" id="330485"/>
    <lineage>
        <taxon>Eukaryota</taxon>
        <taxon>Viridiplantae</taxon>
        <taxon>Chlorophyta</taxon>
        <taxon>core chlorophytes</taxon>
        <taxon>Chlorophyceae</taxon>
        <taxon>CS clade</taxon>
        <taxon>Chlamydomonadales</taxon>
        <taxon>Volvocaceae</taxon>
        <taxon>Pleodorina</taxon>
    </lineage>
</organism>
<evidence type="ECO:0000259" key="4">
    <source>
        <dbReference type="PROSITE" id="PS50097"/>
    </source>
</evidence>
<sequence length="285" mass="29609">MRCMAAGRGGAALYIADGQSLRILDKDGRMATIQTAVKLPGSPACMAVLPSGCLVVCGQTRLCLVSGDGGGGGLRYSPSSESLAGRARGEALADMHRLLLLADSGDATDDDNSSGSGRGQHTVTVRAGGARFLVHRAALVARSEYFQRLLAPDGGSADSGAACGEISLPDAHPEALGLLLTFLYTGQLHVPEELLRPAAELAGRLLLPAACVEQLAARLLAGVTPGSVVSDLVWAERHGLAELAEQLKSYLLRNRTRVALGGLDELAERCPRLAAEIIRGLVRIG</sequence>
<dbReference type="SMART" id="SM00225">
    <property type="entry name" value="BTB"/>
    <property type="match status" value="1"/>
</dbReference>
<evidence type="ECO:0000256" key="1">
    <source>
        <dbReference type="ARBA" id="ARBA00004906"/>
    </source>
</evidence>
<protein>
    <submittedName>
        <fullName evidence="5">Ankyrin repeat and BTB/POZ domain-containing protein 1</fullName>
    </submittedName>
</protein>
<keyword evidence="6" id="KW-1185">Reference proteome</keyword>
<dbReference type="GO" id="GO:0005737">
    <property type="term" value="C:cytoplasm"/>
    <property type="evidence" value="ECO:0007669"/>
    <property type="project" value="TreeGrafter"/>
</dbReference>
<evidence type="ECO:0000256" key="3">
    <source>
        <dbReference type="ARBA" id="ARBA00023043"/>
    </source>
</evidence>
<dbReference type="Pfam" id="PF00651">
    <property type="entry name" value="BTB"/>
    <property type="match status" value="1"/>
</dbReference>
<dbReference type="InterPro" id="IPR000210">
    <property type="entry name" value="BTB/POZ_dom"/>
</dbReference>
<name>A0A9W6BE52_9CHLO</name>
<reference evidence="5 6" key="1">
    <citation type="journal article" date="2023" name="Commun. Biol.">
        <title>Reorganization of the ancestral sex-determining regions during the evolution of trioecy in Pleodorina starrii.</title>
        <authorList>
            <person name="Takahashi K."/>
            <person name="Suzuki S."/>
            <person name="Kawai-Toyooka H."/>
            <person name="Yamamoto K."/>
            <person name="Hamaji T."/>
            <person name="Ootsuki R."/>
            <person name="Yamaguchi H."/>
            <person name="Kawachi M."/>
            <person name="Higashiyama T."/>
            <person name="Nozaki H."/>
        </authorList>
    </citation>
    <scope>NUCLEOTIDE SEQUENCE [LARGE SCALE GENOMIC DNA]</scope>
    <source>
        <strain evidence="5 6">NIES-4479</strain>
    </source>
</reference>
<dbReference type="PROSITE" id="PS50097">
    <property type="entry name" value="BTB"/>
    <property type="match status" value="1"/>
</dbReference>
<dbReference type="EMBL" id="BRXU01000003">
    <property type="protein sequence ID" value="GLC50135.1"/>
    <property type="molecule type" value="Genomic_DNA"/>
</dbReference>
<evidence type="ECO:0000313" key="6">
    <source>
        <dbReference type="Proteomes" id="UP001165080"/>
    </source>
</evidence>
<dbReference type="CDD" id="cd18186">
    <property type="entry name" value="BTB_POZ_ZBTB_KLHL-like"/>
    <property type="match status" value="1"/>
</dbReference>
<dbReference type="SUPFAM" id="SSF54695">
    <property type="entry name" value="POZ domain"/>
    <property type="match status" value="1"/>
</dbReference>
<dbReference type="InterPro" id="IPR011333">
    <property type="entry name" value="SKP1/BTB/POZ_sf"/>
</dbReference>
<comment type="caution">
    <text evidence="5">The sequence shown here is derived from an EMBL/GenBank/DDBJ whole genome shotgun (WGS) entry which is preliminary data.</text>
</comment>
<gene>
    <name evidence="5" type="primary">PLEST000367</name>
    <name evidence="5" type="ORF">PLESTB_000345900</name>
</gene>
<dbReference type="InterPro" id="IPR044515">
    <property type="entry name" value="ABTB1"/>
</dbReference>
<feature type="domain" description="BTB" evidence="4">
    <location>
        <begin position="121"/>
        <end position="192"/>
    </location>
</feature>
<dbReference type="PANTHER" id="PTHR46231:SF1">
    <property type="entry name" value="ANKYRIN REPEAT AND BTB_POZ DOMAIN-CONTAINING PROTEIN 1"/>
    <property type="match status" value="1"/>
</dbReference>
<proteinExistence type="predicted"/>
<keyword evidence="3" id="KW-0040">ANK repeat</keyword>
<comment type="pathway">
    <text evidence="1">Protein modification; protein ubiquitination.</text>
</comment>
<dbReference type="Gene3D" id="3.30.710.10">
    <property type="entry name" value="Potassium Channel Kv1.1, Chain A"/>
    <property type="match status" value="1"/>
</dbReference>
<dbReference type="Proteomes" id="UP001165080">
    <property type="component" value="Unassembled WGS sequence"/>
</dbReference>
<dbReference type="GO" id="GO:0000151">
    <property type="term" value="C:ubiquitin ligase complex"/>
    <property type="evidence" value="ECO:0007669"/>
    <property type="project" value="TreeGrafter"/>
</dbReference>
<dbReference type="PANTHER" id="PTHR46231">
    <property type="entry name" value="ANKYRIN REPEAT AND BTB/POZ DOMAIN-CONTAINING PROTEIN 1"/>
    <property type="match status" value="1"/>
</dbReference>